<dbReference type="PANTHER" id="PTHR38166">
    <property type="entry name" value="C2H2-TYPE DOMAIN-CONTAINING PROTEIN-RELATED"/>
    <property type="match status" value="1"/>
</dbReference>
<feature type="compositionally biased region" description="Basic and acidic residues" evidence="1">
    <location>
        <begin position="345"/>
        <end position="356"/>
    </location>
</feature>
<dbReference type="RefSeq" id="XP_060306748.1">
    <property type="nucleotide sequence ID" value="XM_060462917.1"/>
</dbReference>
<evidence type="ECO:0000313" key="2">
    <source>
        <dbReference type="EMBL" id="KAK1512534.1"/>
    </source>
</evidence>
<dbReference type="Proteomes" id="UP001240678">
    <property type="component" value="Unassembled WGS sequence"/>
</dbReference>
<feature type="region of interest" description="Disordered" evidence="1">
    <location>
        <begin position="560"/>
        <end position="618"/>
    </location>
</feature>
<evidence type="ECO:0000256" key="1">
    <source>
        <dbReference type="SAM" id="MobiDB-lite"/>
    </source>
</evidence>
<dbReference type="EMBL" id="MOOE01000021">
    <property type="protein sequence ID" value="KAK1512534.1"/>
    <property type="molecule type" value="Genomic_DNA"/>
</dbReference>
<feature type="region of interest" description="Disordered" evidence="1">
    <location>
        <begin position="1"/>
        <end position="43"/>
    </location>
</feature>
<feature type="compositionally biased region" description="Polar residues" evidence="1">
    <location>
        <begin position="34"/>
        <end position="43"/>
    </location>
</feature>
<dbReference type="GeneID" id="85346464"/>
<gene>
    <name evidence="2" type="ORF">CCOS01_14774</name>
</gene>
<feature type="region of interest" description="Disordered" evidence="1">
    <location>
        <begin position="306"/>
        <end position="364"/>
    </location>
</feature>
<feature type="compositionally biased region" description="Polar residues" evidence="1">
    <location>
        <begin position="603"/>
        <end position="618"/>
    </location>
</feature>
<feature type="compositionally biased region" description="Low complexity" evidence="1">
    <location>
        <begin position="312"/>
        <end position="322"/>
    </location>
</feature>
<accession>A0AAI9YJ91</accession>
<name>A0AAI9YJ91_9PEZI</name>
<reference evidence="2 3" key="1">
    <citation type="submission" date="2016-10" db="EMBL/GenBank/DDBJ databases">
        <title>The genome sequence of Colletotrichum fioriniae PJ7.</title>
        <authorList>
            <person name="Baroncelli R."/>
        </authorList>
    </citation>
    <scope>NUCLEOTIDE SEQUENCE [LARGE SCALE GENOMIC DNA]</scope>
    <source>
        <strain evidence="2 3">IMI 309622</strain>
    </source>
</reference>
<proteinExistence type="predicted"/>
<comment type="caution">
    <text evidence="2">The sequence shown here is derived from an EMBL/GenBank/DDBJ whole genome shotgun (WGS) entry which is preliminary data.</text>
</comment>
<organism evidence="2 3">
    <name type="scientific">Colletotrichum costaricense</name>
    <dbReference type="NCBI Taxonomy" id="1209916"/>
    <lineage>
        <taxon>Eukaryota</taxon>
        <taxon>Fungi</taxon>
        <taxon>Dikarya</taxon>
        <taxon>Ascomycota</taxon>
        <taxon>Pezizomycotina</taxon>
        <taxon>Sordariomycetes</taxon>
        <taxon>Hypocreomycetidae</taxon>
        <taxon>Glomerellales</taxon>
        <taxon>Glomerellaceae</taxon>
        <taxon>Colletotrichum</taxon>
        <taxon>Colletotrichum acutatum species complex</taxon>
    </lineage>
</organism>
<dbReference type="AlphaFoldDB" id="A0AAI9YJ91"/>
<evidence type="ECO:0008006" key="4">
    <source>
        <dbReference type="Google" id="ProtNLM"/>
    </source>
</evidence>
<feature type="compositionally biased region" description="Low complexity" evidence="1">
    <location>
        <begin position="16"/>
        <end position="33"/>
    </location>
</feature>
<protein>
    <recommendedName>
        <fullName evidence="4">C2H2-type domain-containing protein</fullName>
    </recommendedName>
</protein>
<feature type="compositionally biased region" description="Polar residues" evidence="1">
    <location>
        <begin position="570"/>
        <end position="596"/>
    </location>
</feature>
<sequence>MQREEFIETSEESDGPPSLTATLSAASSSSISPENNVYRNPSNTYSSRAPEPFVFEDSVFSKAPRFSPIRNIYFNQATIPDLSFDNHFLDFDAYPFDLCSRPDQVPLPVDGIIELPLATQESNENPGYASTYWPAVFSDQTELNATEDLHTSRRKGNMLVSIPEASAAEVESEQQYIVGLASEMQRRLRHLSDAGVSRSWNSSFSSVIRAFTIRLGYESSNDISHNTWQVIHKNSGGLIDLHNGGGDGAADSAAAESADSLDTDLLSVSDESDDIDFQPLYEDHPILPLIQAIARTLLRDYRLQTQHRGETSSNGASSSASALDQTKEAKGPSNPQLPVNRKRKPETELKSGREPAKSSGSAQEAKKQQLTLACPFWKFNTDKYHVCVTKKLTRVRDVKQHLKRSHTPEHYCQRCFEIFANEDSLRGHVSNPEGWTCLLNETGALDGISHEQSRNLHRKSAPGQTDENQWFAIWDILFPGKTKPRSAYMNPDMCEELSAFQEHLNYNAAQVVQDSLETAGFLWHLTTEEESQNFRRVVNEAIYAMQQEWISNRTTMRPIASARHSHHQSHPGNSQPVRGLTTPTDSGIGLESQTDGSYRRPSTVPQQANLSGLEQQDSSTGIQSQVLTILEDAARNMPVFDGGPTTNSLAAQPASNFWVPQAHLAGLTGLFGPDSRMNGFGAANSTVPPIDLSFWGFDENVGHVAPALTGAATAEIPSSTAQTP</sequence>
<keyword evidence="3" id="KW-1185">Reference proteome</keyword>
<evidence type="ECO:0000313" key="3">
    <source>
        <dbReference type="Proteomes" id="UP001240678"/>
    </source>
</evidence>
<dbReference type="PANTHER" id="PTHR38166:SF1">
    <property type="entry name" value="C2H2-TYPE DOMAIN-CONTAINING PROTEIN"/>
    <property type="match status" value="1"/>
</dbReference>